<evidence type="ECO:0000313" key="1">
    <source>
        <dbReference type="EMBL" id="CAD7628083.1"/>
    </source>
</evidence>
<keyword evidence="2" id="KW-1185">Reference proteome</keyword>
<dbReference type="EMBL" id="OC859923">
    <property type="protein sequence ID" value="CAD7628083.1"/>
    <property type="molecule type" value="Genomic_DNA"/>
</dbReference>
<organism evidence="1">
    <name type="scientific">Medioppia subpectinata</name>
    <dbReference type="NCBI Taxonomy" id="1979941"/>
    <lineage>
        <taxon>Eukaryota</taxon>
        <taxon>Metazoa</taxon>
        <taxon>Ecdysozoa</taxon>
        <taxon>Arthropoda</taxon>
        <taxon>Chelicerata</taxon>
        <taxon>Arachnida</taxon>
        <taxon>Acari</taxon>
        <taxon>Acariformes</taxon>
        <taxon>Sarcoptiformes</taxon>
        <taxon>Oribatida</taxon>
        <taxon>Brachypylina</taxon>
        <taxon>Oppioidea</taxon>
        <taxon>Oppiidae</taxon>
        <taxon>Medioppia</taxon>
    </lineage>
</organism>
<protein>
    <submittedName>
        <fullName evidence="1">Uncharacterized protein</fullName>
    </submittedName>
</protein>
<dbReference type="OrthoDB" id="6427745at2759"/>
<evidence type="ECO:0000313" key="2">
    <source>
        <dbReference type="Proteomes" id="UP000759131"/>
    </source>
</evidence>
<dbReference type="EMBL" id="CAJPIZ010005348">
    <property type="protein sequence ID" value="CAG2108513.1"/>
    <property type="molecule type" value="Genomic_DNA"/>
</dbReference>
<sequence>MCAVFTFIAIVYHCYMWSRLKNSVNEIKKVDSQPQSKIYEPIYVKPIVKSMKEYETQVLEMSVPIVDDSIMRNRLKRIQIVNVYSVEKIFTQRLRGKRQQNYNDILIAVVY</sequence>
<name>A0A7R9Q0U8_9ACAR</name>
<accession>A0A7R9Q0U8</accession>
<gene>
    <name evidence="1" type="ORF">OSB1V03_LOCUS8505</name>
</gene>
<dbReference type="AlphaFoldDB" id="A0A7R9Q0U8"/>
<reference evidence="1" key="1">
    <citation type="submission" date="2020-11" db="EMBL/GenBank/DDBJ databases">
        <authorList>
            <person name="Tran Van P."/>
        </authorList>
    </citation>
    <scope>NUCLEOTIDE SEQUENCE</scope>
</reference>
<dbReference type="Proteomes" id="UP000759131">
    <property type="component" value="Unassembled WGS sequence"/>
</dbReference>
<proteinExistence type="predicted"/>